<keyword evidence="5 7" id="KW-0472">Membrane</keyword>
<dbReference type="PANTHER" id="PTHR30572">
    <property type="entry name" value="MEMBRANE COMPONENT OF TRANSPORTER-RELATED"/>
    <property type="match status" value="1"/>
</dbReference>
<evidence type="ECO:0000259" key="9">
    <source>
        <dbReference type="Pfam" id="PF12704"/>
    </source>
</evidence>
<reference evidence="10 11" key="1">
    <citation type="submission" date="2019-02" db="EMBL/GenBank/DDBJ databases">
        <title>WGS of Pseudoxanthomonas species novum from clinical isolates.</title>
        <authorList>
            <person name="Bernier A.-M."/>
            <person name="Bernard K."/>
            <person name="Vachon A."/>
        </authorList>
    </citation>
    <scope>NUCLEOTIDE SEQUENCE [LARGE SCALE GENOMIC DNA]</scope>
    <source>
        <strain evidence="10 11">NML130969</strain>
    </source>
</reference>
<feature type="transmembrane region" description="Helical" evidence="7">
    <location>
        <begin position="283"/>
        <end position="311"/>
    </location>
</feature>
<evidence type="ECO:0000313" key="11">
    <source>
        <dbReference type="Proteomes" id="UP000294164"/>
    </source>
</evidence>
<dbReference type="Proteomes" id="UP000294164">
    <property type="component" value="Unassembled WGS sequence"/>
</dbReference>
<gene>
    <name evidence="10" type="ORF">EA655_06035</name>
</gene>
<dbReference type="InterPro" id="IPR003838">
    <property type="entry name" value="ABC3_permease_C"/>
</dbReference>
<accession>A0A4Q8M4X5</accession>
<evidence type="ECO:0000256" key="4">
    <source>
        <dbReference type="ARBA" id="ARBA00022989"/>
    </source>
</evidence>
<keyword evidence="3 7" id="KW-0812">Transmembrane</keyword>
<comment type="similarity">
    <text evidence="6">Belongs to the ABC-4 integral membrane protein family.</text>
</comment>
<dbReference type="InterPro" id="IPR025857">
    <property type="entry name" value="MacB_PCD"/>
</dbReference>
<dbReference type="Pfam" id="PF12704">
    <property type="entry name" value="MacB_PCD"/>
    <property type="match status" value="1"/>
</dbReference>
<comment type="subcellular location">
    <subcellularLocation>
        <location evidence="1">Cell membrane</location>
        <topology evidence="1">Multi-pass membrane protein</topology>
    </subcellularLocation>
</comment>
<proteinExistence type="inferred from homology"/>
<keyword evidence="4 7" id="KW-1133">Transmembrane helix</keyword>
<evidence type="ECO:0000256" key="7">
    <source>
        <dbReference type="SAM" id="Phobius"/>
    </source>
</evidence>
<evidence type="ECO:0000313" key="10">
    <source>
        <dbReference type="EMBL" id="TAA44491.1"/>
    </source>
</evidence>
<dbReference type="InterPro" id="IPR050250">
    <property type="entry name" value="Macrolide_Exporter_MacB"/>
</dbReference>
<dbReference type="RefSeq" id="WP_130533855.1">
    <property type="nucleotide sequence ID" value="NZ_SHMG01000003.1"/>
</dbReference>
<evidence type="ECO:0000256" key="6">
    <source>
        <dbReference type="ARBA" id="ARBA00038076"/>
    </source>
</evidence>
<dbReference type="GO" id="GO:0005886">
    <property type="term" value="C:plasma membrane"/>
    <property type="evidence" value="ECO:0007669"/>
    <property type="project" value="UniProtKB-SubCell"/>
</dbReference>
<evidence type="ECO:0000256" key="3">
    <source>
        <dbReference type="ARBA" id="ARBA00022692"/>
    </source>
</evidence>
<sequence length="408" mass="44265">MEIRPIFSALRRHKTAAALIVLEIAVSCAIVCNALFLISQRIDNLNLPSGIAEDQLLHLRLSGIGKDDNADARTEEDLAALRAIPGVIAVTTSNQLPFRNGSSNSGLSLTPDQADNTLNAAAYRVGRDAIKTFGLKLIAGRDFNADEYLLGTELNKPDIDFSKVAASIIVSSATAKKLFPNEPAVGKTVYMSQTPLHIVGVVETLTRPTLNGGNRTYSMLLPIRDNYNSMGRYIIRVGDPSRRNEVMKAALATLDRIDSSRLVLNNDTYEEIRADYFSADRDMIGLLGVVCAALLLVTALGIIGLASFWVAQRTRQIGVRRALGATRAQILRYFQVENFLLVGIGIGLGMLLAYALNQLLMSRYELPRLPLAYLPAGAVVLWLLGQVAVLWPARRAAAVPPAIATRSA</sequence>
<evidence type="ECO:0000259" key="8">
    <source>
        <dbReference type="Pfam" id="PF02687"/>
    </source>
</evidence>
<feature type="transmembrane region" description="Helical" evidence="7">
    <location>
        <begin position="372"/>
        <end position="391"/>
    </location>
</feature>
<protein>
    <submittedName>
        <fullName evidence="10">FtsX-like permease family protein</fullName>
    </submittedName>
</protein>
<dbReference type="OrthoDB" id="9770036at2"/>
<dbReference type="GO" id="GO:0022857">
    <property type="term" value="F:transmembrane transporter activity"/>
    <property type="evidence" value="ECO:0007669"/>
    <property type="project" value="TreeGrafter"/>
</dbReference>
<feature type="domain" description="MacB-like periplasmic core" evidence="9">
    <location>
        <begin position="21"/>
        <end position="249"/>
    </location>
</feature>
<feature type="transmembrane region" description="Helical" evidence="7">
    <location>
        <begin position="339"/>
        <end position="360"/>
    </location>
</feature>
<organism evidence="10 11">
    <name type="scientific">Pseudoxanthomonas winnipegensis</name>
    <dbReference type="NCBI Taxonomy" id="2480810"/>
    <lineage>
        <taxon>Bacteria</taxon>
        <taxon>Pseudomonadati</taxon>
        <taxon>Pseudomonadota</taxon>
        <taxon>Gammaproteobacteria</taxon>
        <taxon>Lysobacterales</taxon>
        <taxon>Lysobacteraceae</taxon>
        <taxon>Pseudoxanthomonas</taxon>
    </lineage>
</organism>
<comment type="caution">
    <text evidence="10">The sequence shown here is derived from an EMBL/GenBank/DDBJ whole genome shotgun (WGS) entry which is preliminary data.</text>
</comment>
<evidence type="ECO:0000256" key="5">
    <source>
        <dbReference type="ARBA" id="ARBA00023136"/>
    </source>
</evidence>
<evidence type="ECO:0000256" key="2">
    <source>
        <dbReference type="ARBA" id="ARBA00022475"/>
    </source>
</evidence>
<feature type="transmembrane region" description="Helical" evidence="7">
    <location>
        <begin position="16"/>
        <end position="38"/>
    </location>
</feature>
<dbReference type="EMBL" id="SHMG01000003">
    <property type="protein sequence ID" value="TAA44491.1"/>
    <property type="molecule type" value="Genomic_DNA"/>
</dbReference>
<dbReference type="AlphaFoldDB" id="A0A4Q8M4X5"/>
<feature type="domain" description="ABC3 transporter permease C-terminal" evidence="8">
    <location>
        <begin position="290"/>
        <end position="400"/>
    </location>
</feature>
<dbReference type="PANTHER" id="PTHR30572:SF4">
    <property type="entry name" value="ABC TRANSPORTER PERMEASE YTRF"/>
    <property type="match status" value="1"/>
</dbReference>
<evidence type="ECO:0000256" key="1">
    <source>
        <dbReference type="ARBA" id="ARBA00004651"/>
    </source>
</evidence>
<keyword evidence="2" id="KW-1003">Cell membrane</keyword>
<name>A0A4Q8M4X5_9GAMM</name>
<dbReference type="Pfam" id="PF02687">
    <property type="entry name" value="FtsX"/>
    <property type="match status" value="1"/>
</dbReference>